<evidence type="ECO:0000256" key="1">
    <source>
        <dbReference type="SAM" id="MobiDB-lite"/>
    </source>
</evidence>
<feature type="compositionally biased region" description="Pro residues" evidence="1">
    <location>
        <begin position="408"/>
        <end position="422"/>
    </location>
</feature>
<protein>
    <submittedName>
        <fullName evidence="3">Uncharacterized protein</fullName>
    </submittedName>
</protein>
<dbReference type="Proteomes" id="UP000235023">
    <property type="component" value="Unassembled WGS sequence"/>
</dbReference>
<evidence type="ECO:0000313" key="4">
    <source>
        <dbReference type="Proteomes" id="UP000235023"/>
    </source>
</evidence>
<feature type="compositionally biased region" description="Pro residues" evidence="1">
    <location>
        <begin position="387"/>
        <end position="401"/>
    </location>
</feature>
<feature type="compositionally biased region" description="Basic and acidic residues" evidence="1">
    <location>
        <begin position="327"/>
        <end position="342"/>
    </location>
</feature>
<gene>
    <name evidence="3" type="ORF">BDW42DRAFT_199471</name>
</gene>
<proteinExistence type="predicted"/>
<reference evidence="4" key="1">
    <citation type="submission" date="2017-12" db="EMBL/GenBank/DDBJ databases">
        <authorList>
            <consortium name="DOE Joint Genome Institute"/>
            <person name="Mondo S.J."/>
            <person name="Kjaerbolling I."/>
            <person name="Vesth T.C."/>
            <person name="Frisvad J.C."/>
            <person name="Nybo J.L."/>
            <person name="Theobald S."/>
            <person name="Kuo A."/>
            <person name="Bowyer P."/>
            <person name="Matsuda Y."/>
            <person name="Lyhne E.K."/>
            <person name="Kogle M.E."/>
            <person name="Clum A."/>
            <person name="Lipzen A."/>
            <person name="Salamov A."/>
            <person name="Ngan C.Y."/>
            <person name="Daum C."/>
            <person name="Chiniquy J."/>
            <person name="Barry K."/>
            <person name="LaButti K."/>
            <person name="Haridas S."/>
            <person name="Simmons B.A."/>
            <person name="Magnuson J.K."/>
            <person name="Mortensen U.H."/>
            <person name="Larsen T.O."/>
            <person name="Grigoriev I.V."/>
            <person name="Baker S.E."/>
            <person name="Andersen M.R."/>
            <person name="Nordberg H.P."/>
            <person name="Cantor M.N."/>
            <person name="Hua S.X."/>
        </authorList>
    </citation>
    <scope>NUCLEOTIDE SEQUENCE [LARGE SCALE GENOMIC DNA]</scope>
    <source>
        <strain evidence="4">IBT 19404</strain>
    </source>
</reference>
<dbReference type="OrthoDB" id="4458647at2759"/>
<keyword evidence="2" id="KW-0732">Signal</keyword>
<feature type="chain" id="PRO_5014369895" evidence="2">
    <location>
        <begin position="17"/>
        <end position="422"/>
    </location>
</feature>
<evidence type="ECO:0000313" key="3">
    <source>
        <dbReference type="EMBL" id="PLN75430.1"/>
    </source>
</evidence>
<organism evidence="3 4">
    <name type="scientific">Aspergillus taichungensis</name>
    <dbReference type="NCBI Taxonomy" id="482145"/>
    <lineage>
        <taxon>Eukaryota</taxon>
        <taxon>Fungi</taxon>
        <taxon>Dikarya</taxon>
        <taxon>Ascomycota</taxon>
        <taxon>Pezizomycotina</taxon>
        <taxon>Eurotiomycetes</taxon>
        <taxon>Eurotiomycetidae</taxon>
        <taxon>Eurotiales</taxon>
        <taxon>Aspergillaceae</taxon>
        <taxon>Aspergillus</taxon>
        <taxon>Aspergillus subgen. Circumdati</taxon>
    </lineage>
</organism>
<sequence>MIFPLVGFFLAVTLWGSFFPVPGFMHPNEGFVKRIGSAMCVTVSAKMVYDLAEDLHSAYVVPWHEDLYDPWTDFESPWDRVDYDTTETALSVVIPLWEEAVEQPVCDWHSTASTSPTPSGVTAAVIVWGILASVWFLWKSLGSPGAYTLGLVRDWLGRCFGGKPKVAHYLVSDGESSLYKGIDALIAGPMPSAVSASFIDAVFTTPAMLTPPEEQQAERDVMIHQEVEAATPRLERRCSVDVVPDVDPRTVNKDSDSIPTGADDAFTKSDGPAPDSESATGSTHPPERQRAPGPRQPETVEAGAEPESTPRQRNNRPNQRQRRAYQRRLERARQEQLEREAEQADLAAGPGPLEPQAPITRNLGPVNSGDRGVLFPRRRDEQQGGPSPAPTPVMGVHPPPSGDIQPMSPMPPWPPHGPCQFV</sequence>
<feature type="region of interest" description="Disordered" evidence="1">
    <location>
        <begin position="245"/>
        <end position="422"/>
    </location>
</feature>
<feature type="signal peptide" evidence="2">
    <location>
        <begin position="1"/>
        <end position="16"/>
    </location>
</feature>
<name>A0A2J5HEX1_9EURO</name>
<dbReference type="AlphaFoldDB" id="A0A2J5HEX1"/>
<feature type="compositionally biased region" description="Basic and acidic residues" evidence="1">
    <location>
        <begin position="246"/>
        <end position="256"/>
    </location>
</feature>
<accession>A0A2J5HEX1</accession>
<keyword evidence="4" id="KW-1185">Reference proteome</keyword>
<evidence type="ECO:0000256" key="2">
    <source>
        <dbReference type="SAM" id="SignalP"/>
    </source>
</evidence>
<dbReference type="EMBL" id="KZ559649">
    <property type="protein sequence ID" value="PLN75430.1"/>
    <property type="molecule type" value="Genomic_DNA"/>
</dbReference>